<evidence type="ECO:0000313" key="3">
    <source>
        <dbReference type="Proteomes" id="UP001172457"/>
    </source>
</evidence>
<comment type="caution">
    <text evidence="2">The sequence shown here is derived from an EMBL/GenBank/DDBJ whole genome shotgun (WGS) entry which is preliminary data.</text>
</comment>
<organism evidence="2 3">
    <name type="scientific">Centaurea solstitialis</name>
    <name type="common">yellow star-thistle</name>
    <dbReference type="NCBI Taxonomy" id="347529"/>
    <lineage>
        <taxon>Eukaryota</taxon>
        <taxon>Viridiplantae</taxon>
        <taxon>Streptophyta</taxon>
        <taxon>Embryophyta</taxon>
        <taxon>Tracheophyta</taxon>
        <taxon>Spermatophyta</taxon>
        <taxon>Magnoliopsida</taxon>
        <taxon>eudicotyledons</taxon>
        <taxon>Gunneridae</taxon>
        <taxon>Pentapetalae</taxon>
        <taxon>asterids</taxon>
        <taxon>campanulids</taxon>
        <taxon>Asterales</taxon>
        <taxon>Asteraceae</taxon>
        <taxon>Carduoideae</taxon>
        <taxon>Cardueae</taxon>
        <taxon>Centaureinae</taxon>
        <taxon>Centaurea</taxon>
    </lineage>
</organism>
<dbReference type="AlphaFoldDB" id="A0AA38WP06"/>
<name>A0AA38WP06_9ASTR</name>
<evidence type="ECO:0000313" key="2">
    <source>
        <dbReference type="EMBL" id="KAJ9559505.1"/>
    </source>
</evidence>
<dbReference type="PANTHER" id="PTHR47150">
    <property type="entry name" value="OS12G0169200 PROTEIN"/>
    <property type="match status" value="1"/>
</dbReference>
<dbReference type="PANTHER" id="PTHR47150:SF5">
    <property type="entry name" value="OS07G0546750 PROTEIN"/>
    <property type="match status" value="1"/>
</dbReference>
<feature type="region of interest" description="Disordered" evidence="1">
    <location>
        <begin position="31"/>
        <end position="56"/>
    </location>
</feature>
<accession>A0AA38WP06</accession>
<protein>
    <submittedName>
        <fullName evidence="2">Uncharacterized protein</fullName>
    </submittedName>
</protein>
<proteinExistence type="predicted"/>
<sequence>MNPFDDDEEFDLIVDQIVTNTIQATQLIIQRIQNEEAEPSNPRPRGPNKDRGREDGHDKLVADYFSDNPVYNDEDFKRRFRMSRRLFVRIVSDLEREFDCFKQQWDARGVKGFSPLQKCTSAIRAKSRQRSRKKNEQTTVLRWLREEEDWIAADNGSSLKCAIMDITVLCCEVLQMLSKLDNMSKVKDRVRRGSEPLITFNLMPSDELRFRRELIRHILSRCISS</sequence>
<dbReference type="EMBL" id="JARYMX010000002">
    <property type="protein sequence ID" value="KAJ9559505.1"/>
    <property type="molecule type" value="Genomic_DNA"/>
</dbReference>
<gene>
    <name evidence="2" type="ORF">OSB04_004665</name>
</gene>
<keyword evidence="3" id="KW-1185">Reference proteome</keyword>
<evidence type="ECO:0000256" key="1">
    <source>
        <dbReference type="SAM" id="MobiDB-lite"/>
    </source>
</evidence>
<feature type="compositionally biased region" description="Basic and acidic residues" evidence="1">
    <location>
        <begin position="47"/>
        <end position="56"/>
    </location>
</feature>
<dbReference type="Proteomes" id="UP001172457">
    <property type="component" value="Chromosome 2"/>
</dbReference>
<reference evidence="2" key="1">
    <citation type="submission" date="2023-03" db="EMBL/GenBank/DDBJ databases">
        <title>Chromosome-scale reference genome and RAD-based genetic map of yellow starthistle (Centaurea solstitialis) reveal putative structural variation and QTLs associated with invader traits.</title>
        <authorList>
            <person name="Reatini B."/>
            <person name="Cang F.A."/>
            <person name="Jiang Q."/>
            <person name="Mckibben M.T.W."/>
            <person name="Barker M.S."/>
            <person name="Rieseberg L.H."/>
            <person name="Dlugosch K.M."/>
        </authorList>
    </citation>
    <scope>NUCLEOTIDE SEQUENCE</scope>
    <source>
        <strain evidence="2">CAN-66</strain>
        <tissue evidence="2">Leaf</tissue>
    </source>
</reference>